<evidence type="ECO:0000259" key="3">
    <source>
        <dbReference type="Pfam" id="PF00685"/>
    </source>
</evidence>
<gene>
    <name evidence="5" type="primary">LOC107220032</name>
</gene>
<dbReference type="SUPFAM" id="SSF52540">
    <property type="entry name" value="P-loop containing nucleoside triphosphate hydrolases"/>
    <property type="match status" value="1"/>
</dbReference>
<dbReference type="Gene3D" id="3.40.50.300">
    <property type="entry name" value="P-loop containing nucleotide triphosphate hydrolases"/>
    <property type="match status" value="1"/>
</dbReference>
<feature type="transmembrane region" description="Helical" evidence="1">
    <location>
        <begin position="461"/>
        <end position="480"/>
    </location>
</feature>
<feature type="transmembrane region" description="Helical" evidence="1">
    <location>
        <begin position="402"/>
        <end position="423"/>
    </location>
</feature>
<protein>
    <submittedName>
        <fullName evidence="5">Carbohydrate sulfotransferase 5-like isoform X1</fullName>
    </submittedName>
</protein>
<dbReference type="Pfam" id="PF00685">
    <property type="entry name" value="Sulfotransfer_1"/>
    <property type="match status" value="1"/>
</dbReference>
<evidence type="ECO:0000313" key="5">
    <source>
        <dbReference type="RefSeq" id="XP_046596047.1"/>
    </source>
</evidence>
<accession>A0ABM3G717</accession>
<sequence>MMSKKRNFFGLLVTGCLLSVLLFFNGEYGSPSKHEVQPSAAFHESKENNTTADKKEHDSASKDIEKILNMQRELIIEDMKNYEYPNGKYNISARKVILRCSKLEDLVMEKKGTPIRSIIVTTWRSGSTFFGDILNANPANYYHYEPLLPLDIVRVRGPPLSSKALKWVKDLLNCEYEDLGEYIDYGKPHPWVFNHNTNLWKQCERHKGVCYDHKFLSSMCKLFPFQSMKLVRMRLRIAQELLADEKLAVRIVLLVRDPRGILQSRKHRAFCPPSPDCSDPALTCADLVSDYKVAVELLKKYPTRFMVIRYEELSLDPYKQAEELYKFYGLFFHPETKKFLDTHTKTNKEVWSTFRDSKTAPFHWRTELTFEEVEEIQESCTTAMKYWGYVPRFSKISTPSNFYKMGFTGITSGNIFQMVMNAFYLQQLVVLRNEVLNSFVNSYLIAIGYMIWYLYKFGRFFNFHIYIFHFTFIAVTGILLSRAFPSR</sequence>
<keyword evidence="4" id="KW-1185">Reference proteome</keyword>
<dbReference type="GeneID" id="107220032"/>
<proteinExistence type="predicted"/>
<dbReference type="InterPro" id="IPR027417">
    <property type="entry name" value="P-loop_NTPase"/>
</dbReference>
<dbReference type="RefSeq" id="XP_046596047.1">
    <property type="nucleotide sequence ID" value="XM_046740091.1"/>
</dbReference>
<feature type="transmembrane region" description="Helical" evidence="1">
    <location>
        <begin position="435"/>
        <end position="455"/>
    </location>
</feature>
<keyword evidence="1" id="KW-0812">Transmembrane</keyword>
<reference evidence="5" key="1">
    <citation type="submission" date="2025-08" db="UniProtKB">
        <authorList>
            <consortium name="RefSeq"/>
        </authorList>
    </citation>
    <scope>IDENTIFICATION</scope>
    <source>
        <tissue evidence="5">Thorax and Abdomen</tissue>
    </source>
</reference>
<dbReference type="InterPro" id="IPR051135">
    <property type="entry name" value="Gal/GlcNAc/GalNAc_ST"/>
</dbReference>
<keyword evidence="2" id="KW-0732">Signal</keyword>
<evidence type="ECO:0000256" key="1">
    <source>
        <dbReference type="SAM" id="Phobius"/>
    </source>
</evidence>
<dbReference type="PANTHER" id="PTHR10704">
    <property type="entry name" value="CARBOHYDRATE SULFOTRANSFERASE"/>
    <property type="match status" value="1"/>
</dbReference>
<name>A0ABM3G717_NEOLC</name>
<dbReference type="Proteomes" id="UP000829291">
    <property type="component" value="Chromosome 5"/>
</dbReference>
<organism evidence="4 5">
    <name type="scientific">Neodiprion lecontei</name>
    <name type="common">Redheaded pine sawfly</name>
    <dbReference type="NCBI Taxonomy" id="441921"/>
    <lineage>
        <taxon>Eukaryota</taxon>
        <taxon>Metazoa</taxon>
        <taxon>Ecdysozoa</taxon>
        <taxon>Arthropoda</taxon>
        <taxon>Hexapoda</taxon>
        <taxon>Insecta</taxon>
        <taxon>Pterygota</taxon>
        <taxon>Neoptera</taxon>
        <taxon>Endopterygota</taxon>
        <taxon>Hymenoptera</taxon>
        <taxon>Tenthredinoidea</taxon>
        <taxon>Diprionidae</taxon>
        <taxon>Diprioninae</taxon>
        <taxon>Neodiprion</taxon>
    </lineage>
</organism>
<evidence type="ECO:0000313" key="4">
    <source>
        <dbReference type="Proteomes" id="UP000829291"/>
    </source>
</evidence>
<evidence type="ECO:0000256" key="2">
    <source>
        <dbReference type="SAM" id="SignalP"/>
    </source>
</evidence>
<keyword evidence="1" id="KW-1133">Transmembrane helix</keyword>
<feature type="chain" id="PRO_5045389550" evidence="2">
    <location>
        <begin position="30"/>
        <end position="487"/>
    </location>
</feature>
<feature type="signal peptide" evidence="2">
    <location>
        <begin position="1"/>
        <end position="29"/>
    </location>
</feature>
<dbReference type="PANTHER" id="PTHR10704:SF44">
    <property type="entry name" value="LD35051P-RELATED"/>
    <property type="match status" value="1"/>
</dbReference>
<dbReference type="InterPro" id="IPR000863">
    <property type="entry name" value="Sulfotransferase_dom"/>
</dbReference>
<keyword evidence="1" id="KW-0472">Membrane</keyword>
<feature type="domain" description="Sulfotransferase" evidence="3">
    <location>
        <begin position="116"/>
        <end position="387"/>
    </location>
</feature>